<keyword evidence="4" id="KW-1185">Reference proteome</keyword>
<keyword evidence="1" id="KW-0812">Transmembrane</keyword>
<gene>
    <name evidence="3" type="ORF">HYG85_07205</name>
</gene>
<evidence type="ECO:0000256" key="1">
    <source>
        <dbReference type="SAM" id="Phobius"/>
    </source>
</evidence>
<feature type="transmembrane region" description="Helical" evidence="1">
    <location>
        <begin position="61"/>
        <end position="80"/>
    </location>
</feature>
<evidence type="ECO:0000313" key="3">
    <source>
        <dbReference type="EMBL" id="QUH28710.1"/>
    </source>
</evidence>
<feature type="transmembrane region" description="Helical" evidence="1">
    <location>
        <begin position="159"/>
        <end position="180"/>
    </location>
</feature>
<evidence type="ECO:0000313" key="4">
    <source>
        <dbReference type="Proteomes" id="UP000677305"/>
    </source>
</evidence>
<reference evidence="3 4" key="1">
    <citation type="submission" date="2020-07" db="EMBL/GenBank/DDBJ databases">
        <title>Vallitalea guaymasensis genome.</title>
        <authorList>
            <person name="Postec A."/>
        </authorList>
    </citation>
    <scope>NUCLEOTIDE SEQUENCE [LARGE SCALE GENOMIC DNA]</scope>
    <source>
        <strain evidence="3 4">Ra1766G1</strain>
    </source>
</reference>
<dbReference type="Pfam" id="PF18160">
    <property type="entry name" value="SLATT_5"/>
    <property type="match status" value="1"/>
</dbReference>
<name>A0A8J8M9Q4_9FIRM</name>
<feature type="transmembrane region" description="Helical" evidence="1">
    <location>
        <begin position="33"/>
        <end position="55"/>
    </location>
</feature>
<dbReference type="KEGG" id="vgu:HYG85_07205"/>
<sequence>MDKNIYDDLENRIYLTRAARICAAERCKSWSHFLNVLTIWYSISIIVFSILNMINTTKPEYISVSLLAFSVIAFGVPVISNKLNYEERFKKHKHCYIILYNLYLELAYKQNKTPQVLNDIQKRYIELLQQYENHNNFDYIKSIWNNKQQKIKLCSKIKFVLYSGFVIVIKGILLVLPIVIPCIFEIIMSALKII</sequence>
<dbReference type="EMBL" id="CP058561">
    <property type="protein sequence ID" value="QUH28710.1"/>
    <property type="molecule type" value="Genomic_DNA"/>
</dbReference>
<dbReference type="AlphaFoldDB" id="A0A8J8M9Q4"/>
<dbReference type="RefSeq" id="WP_212692921.1">
    <property type="nucleotide sequence ID" value="NZ_CP058561.1"/>
</dbReference>
<proteinExistence type="predicted"/>
<organism evidence="3 4">
    <name type="scientific">Vallitalea guaymasensis</name>
    <dbReference type="NCBI Taxonomy" id="1185412"/>
    <lineage>
        <taxon>Bacteria</taxon>
        <taxon>Bacillati</taxon>
        <taxon>Bacillota</taxon>
        <taxon>Clostridia</taxon>
        <taxon>Lachnospirales</taxon>
        <taxon>Vallitaleaceae</taxon>
        <taxon>Vallitalea</taxon>
    </lineage>
</organism>
<feature type="domain" description="SMODS and SLOG-associating 2TM effector" evidence="2">
    <location>
        <begin position="5"/>
        <end position="180"/>
    </location>
</feature>
<accession>A0A8J8M9Q4</accession>
<keyword evidence="1" id="KW-1133">Transmembrane helix</keyword>
<keyword evidence="1" id="KW-0472">Membrane</keyword>
<dbReference type="NCBIfam" id="NF033631">
    <property type="entry name" value="SLATT_5"/>
    <property type="match status" value="1"/>
</dbReference>
<dbReference type="Proteomes" id="UP000677305">
    <property type="component" value="Chromosome"/>
</dbReference>
<evidence type="ECO:0000259" key="2">
    <source>
        <dbReference type="Pfam" id="PF18160"/>
    </source>
</evidence>
<protein>
    <submittedName>
        <fullName evidence="3">SLATT domain-containing protein</fullName>
    </submittedName>
</protein>
<dbReference type="InterPro" id="IPR041115">
    <property type="entry name" value="SLATT_5"/>
</dbReference>